<accession>A0A914ZMB1</accession>
<protein>
    <submittedName>
        <fullName evidence="2">Protein kinase domain-containing protein</fullName>
    </submittedName>
</protein>
<organism evidence="1 2">
    <name type="scientific">Parascaris univalens</name>
    <name type="common">Nematode worm</name>
    <dbReference type="NCBI Taxonomy" id="6257"/>
    <lineage>
        <taxon>Eukaryota</taxon>
        <taxon>Metazoa</taxon>
        <taxon>Ecdysozoa</taxon>
        <taxon>Nematoda</taxon>
        <taxon>Chromadorea</taxon>
        <taxon>Rhabditida</taxon>
        <taxon>Spirurina</taxon>
        <taxon>Ascaridomorpha</taxon>
        <taxon>Ascaridoidea</taxon>
        <taxon>Ascarididae</taxon>
        <taxon>Parascaris</taxon>
    </lineage>
</organism>
<evidence type="ECO:0000313" key="1">
    <source>
        <dbReference type="Proteomes" id="UP000887569"/>
    </source>
</evidence>
<sequence>MSYSSSTVRATLSGLSAQIVFMQVPGFTVTYQPASLIEVSYNAVLLSSVPAIIVFA</sequence>
<evidence type="ECO:0000313" key="2">
    <source>
        <dbReference type="WBParaSite" id="PgB07_g098_t01"/>
    </source>
</evidence>
<name>A0A914ZMB1_PARUN</name>
<reference evidence="2" key="1">
    <citation type="submission" date="2022-11" db="UniProtKB">
        <authorList>
            <consortium name="WormBaseParasite"/>
        </authorList>
    </citation>
    <scope>IDENTIFICATION</scope>
</reference>
<dbReference type="AlphaFoldDB" id="A0A914ZMB1"/>
<proteinExistence type="predicted"/>
<dbReference type="WBParaSite" id="PgB07_g098_t01">
    <property type="protein sequence ID" value="PgB07_g098_t01"/>
    <property type="gene ID" value="PgB07_g098"/>
</dbReference>
<keyword evidence="1" id="KW-1185">Reference proteome</keyword>
<dbReference type="Proteomes" id="UP000887569">
    <property type="component" value="Unplaced"/>
</dbReference>